<dbReference type="HAMAP" id="MF_00983">
    <property type="entry name" value="PriA"/>
    <property type="match status" value="1"/>
</dbReference>
<keyword evidence="3 11" id="KW-0479">Metal-binding</keyword>
<feature type="binding site" evidence="11">
    <location>
        <position position="347"/>
    </location>
    <ligand>
        <name>Zn(2+)</name>
        <dbReference type="ChEBI" id="CHEBI:29105"/>
        <label>1</label>
    </ligand>
</feature>
<dbReference type="SUPFAM" id="SSF52540">
    <property type="entry name" value="P-loop containing nucleoside triphosphate hydrolases"/>
    <property type="match status" value="1"/>
</dbReference>
<name>A0A1F8FAK1_9BACT</name>
<dbReference type="InterPro" id="IPR027417">
    <property type="entry name" value="P-loop_NTPase"/>
</dbReference>
<evidence type="ECO:0000256" key="9">
    <source>
        <dbReference type="ARBA" id="ARBA00023125"/>
    </source>
</evidence>
<keyword evidence="6" id="KW-0347">Helicase</keyword>
<feature type="binding site" evidence="11">
    <location>
        <position position="359"/>
    </location>
    <ligand>
        <name>Zn(2+)</name>
        <dbReference type="ChEBI" id="CHEBI:29105"/>
        <label>2</label>
    </ligand>
</feature>
<dbReference type="GO" id="GO:0043138">
    <property type="term" value="F:3'-5' DNA helicase activity"/>
    <property type="evidence" value="ECO:0007669"/>
    <property type="project" value="TreeGrafter"/>
</dbReference>
<dbReference type="PANTHER" id="PTHR30580">
    <property type="entry name" value="PRIMOSOMAL PROTEIN N"/>
    <property type="match status" value="1"/>
</dbReference>
<comment type="caution">
    <text evidence="14">The sequence shown here is derived from an EMBL/GenBank/DDBJ whole genome shotgun (WGS) entry which is preliminary data.</text>
</comment>
<feature type="binding site" evidence="11">
    <location>
        <position position="375"/>
    </location>
    <ligand>
        <name>Zn(2+)</name>
        <dbReference type="ChEBI" id="CHEBI:29105"/>
        <label>2</label>
    </ligand>
</feature>
<dbReference type="GO" id="GO:0006310">
    <property type="term" value="P:DNA recombination"/>
    <property type="evidence" value="ECO:0007669"/>
    <property type="project" value="InterPro"/>
</dbReference>
<dbReference type="Pfam" id="PF17764">
    <property type="entry name" value="PriA_3primeBD"/>
    <property type="match status" value="1"/>
</dbReference>
<evidence type="ECO:0000256" key="5">
    <source>
        <dbReference type="ARBA" id="ARBA00022801"/>
    </source>
</evidence>
<evidence type="ECO:0000256" key="3">
    <source>
        <dbReference type="ARBA" id="ARBA00022723"/>
    </source>
</evidence>
<feature type="binding site" evidence="11">
    <location>
        <position position="388"/>
    </location>
    <ligand>
        <name>Zn(2+)</name>
        <dbReference type="ChEBI" id="CHEBI:29105"/>
        <label>1</label>
    </ligand>
</feature>
<evidence type="ECO:0000313" key="15">
    <source>
        <dbReference type="Proteomes" id="UP000178908"/>
    </source>
</evidence>
<dbReference type="PANTHER" id="PTHR30580:SF0">
    <property type="entry name" value="PRIMOSOMAL PROTEIN N"/>
    <property type="match status" value="1"/>
</dbReference>
<dbReference type="GO" id="GO:0006302">
    <property type="term" value="P:double-strand break repair"/>
    <property type="evidence" value="ECO:0007669"/>
    <property type="project" value="InterPro"/>
</dbReference>
<comment type="similarity">
    <text evidence="11">Belongs to the helicase family. PriA subfamily.</text>
</comment>
<feature type="binding site" evidence="11">
    <location>
        <position position="391"/>
    </location>
    <ligand>
        <name>Zn(2+)</name>
        <dbReference type="ChEBI" id="CHEBI:29105"/>
        <label>1</label>
    </ligand>
</feature>
<organism evidence="14 15">
    <name type="scientific">Candidatus Yanofskybacteria bacterium RIFCSPHIGHO2_02_FULL_39_10</name>
    <dbReference type="NCBI Taxonomy" id="1802674"/>
    <lineage>
        <taxon>Bacteria</taxon>
        <taxon>Candidatus Yanofskyibacteriota</taxon>
    </lineage>
</organism>
<dbReference type="GO" id="GO:0008270">
    <property type="term" value="F:zinc ion binding"/>
    <property type="evidence" value="ECO:0007669"/>
    <property type="project" value="UniProtKB-UniRule"/>
</dbReference>
<feature type="domain" description="Primosomal protein N C-terminal" evidence="13">
    <location>
        <begin position="544"/>
        <end position="633"/>
    </location>
</feature>
<dbReference type="GO" id="GO:1990077">
    <property type="term" value="C:primosome complex"/>
    <property type="evidence" value="ECO:0007669"/>
    <property type="project" value="UniProtKB-UniRule"/>
</dbReference>
<accession>A0A1F8FAK1</accession>
<feature type="binding site" evidence="11">
    <location>
        <position position="356"/>
    </location>
    <ligand>
        <name>Zn(2+)</name>
        <dbReference type="ChEBI" id="CHEBI:29105"/>
        <label>2</label>
    </ligand>
</feature>
<feature type="binding site" evidence="11">
    <location>
        <position position="378"/>
    </location>
    <ligand>
        <name>Zn(2+)</name>
        <dbReference type="ChEBI" id="CHEBI:29105"/>
        <label>2</label>
    </ligand>
</feature>
<evidence type="ECO:0000256" key="11">
    <source>
        <dbReference type="HAMAP-Rule" id="MF_00983"/>
    </source>
</evidence>
<dbReference type="GO" id="GO:0006269">
    <property type="term" value="P:DNA replication, synthesis of primer"/>
    <property type="evidence" value="ECO:0007669"/>
    <property type="project" value="UniProtKB-KW"/>
</dbReference>
<comment type="caution">
    <text evidence="11">As this protein does not have any detectable helicase domains, it probably does not have helicase activity.</text>
</comment>
<dbReference type="AlphaFoldDB" id="A0A1F8FAK1"/>
<evidence type="ECO:0000256" key="7">
    <source>
        <dbReference type="ARBA" id="ARBA00022833"/>
    </source>
</evidence>
<evidence type="ECO:0000313" key="14">
    <source>
        <dbReference type="EMBL" id="OGN09608.1"/>
    </source>
</evidence>
<evidence type="ECO:0000256" key="4">
    <source>
        <dbReference type="ARBA" id="ARBA00022741"/>
    </source>
</evidence>
<comment type="subunit">
    <text evidence="11">Component of the replication restart primosome.</text>
</comment>
<feature type="domain" description="Primosomal protein N' 3' DNA-binding" evidence="12">
    <location>
        <begin position="12"/>
        <end position="108"/>
    </location>
</feature>
<sequence>MFIIEVIPLATLPSQVPQLLSYFFNKPLNRGSVVEVLIGNRRVPAIVVSSSPLESQKASLKKSGFQLKKISTVLNEIPQVSEARFKIALWLSKNYYAPLGLCLKTVLPSFFGKKNYETPVENIDLVKPLQPVNVTIYLSPAKDTKTIFEPEIKKVLAQKKQILLILPEISLIDYFYNWLAGYYETAVINGKIPSKKLYQNWKNIASGKTEIIIGTRQAIFAPFKNLGLIIIEDPSNEGYKSDMTPKYETSNLTRNTAVIYNCPILYSARINDIKNYFYTKRGLYELRNKNSKKRPDIKTIDMVQEIQRGNFSALSYELKDTVKEYIEKKKKILILSSRRGYSSLLVCRNCGSVGTCPKCSLPMKFYKTPESILVCHRCSESKKAPSFCPNCNSSEIRATGIPGSQKLQEEVNRLFSDRHEKPEVLVLDTAMIKNPKTEKEVISKLDNSKSVILIATQMIFSHRYDHNFDLIGIPQTDALMNMPDFKSEENLLYQFEKLLDFQPEKIIMQTYHPENNALKTAISGNYEDFYDKELEIRKMLWYPPFVRLIKVSFGHINKSKASYEARILSEKLKMVLVQRKLQNKIKMLGPSSGFIEKERGRYVYNIILKIVPEQRPDEILQFVPSYWSIDVDPRSIL</sequence>
<proteinExistence type="inferred from homology"/>
<dbReference type="InterPro" id="IPR041222">
    <property type="entry name" value="PriA_3primeBD"/>
</dbReference>
<dbReference type="GO" id="GO:0005524">
    <property type="term" value="F:ATP binding"/>
    <property type="evidence" value="ECO:0007669"/>
    <property type="project" value="UniProtKB-UniRule"/>
</dbReference>
<evidence type="ECO:0000256" key="2">
    <source>
        <dbReference type="ARBA" id="ARBA00022705"/>
    </source>
</evidence>
<keyword evidence="5" id="KW-0378">Hydrolase</keyword>
<dbReference type="EMBL" id="MGJO01000018">
    <property type="protein sequence ID" value="OGN09608.1"/>
    <property type="molecule type" value="Genomic_DNA"/>
</dbReference>
<dbReference type="InterPro" id="IPR042115">
    <property type="entry name" value="PriA_3primeBD_sf"/>
</dbReference>
<evidence type="ECO:0000259" key="13">
    <source>
        <dbReference type="Pfam" id="PF18074"/>
    </source>
</evidence>
<dbReference type="GO" id="GO:0006270">
    <property type="term" value="P:DNA replication initiation"/>
    <property type="evidence" value="ECO:0007669"/>
    <property type="project" value="TreeGrafter"/>
</dbReference>
<keyword evidence="2 11" id="KW-0235">DNA replication</keyword>
<dbReference type="Gene3D" id="3.40.1440.60">
    <property type="entry name" value="PriA, 3(prime) DNA-binding domain"/>
    <property type="match status" value="1"/>
</dbReference>
<dbReference type="GO" id="GO:0016787">
    <property type="term" value="F:hydrolase activity"/>
    <property type="evidence" value="ECO:0007669"/>
    <property type="project" value="UniProtKB-KW"/>
</dbReference>
<comment type="cofactor">
    <cofactor evidence="11">
        <name>Zn(2+)</name>
        <dbReference type="ChEBI" id="CHEBI:29105"/>
    </cofactor>
    <text evidence="11">Binds 2 zinc ions per subunit.</text>
</comment>
<feature type="binding site" evidence="11">
    <location>
        <position position="350"/>
    </location>
    <ligand>
        <name>Zn(2+)</name>
        <dbReference type="ChEBI" id="CHEBI:29105"/>
        <label>1</label>
    </ligand>
</feature>
<dbReference type="GO" id="GO:0003677">
    <property type="term" value="F:DNA binding"/>
    <property type="evidence" value="ECO:0007669"/>
    <property type="project" value="UniProtKB-UniRule"/>
</dbReference>
<evidence type="ECO:0000256" key="8">
    <source>
        <dbReference type="ARBA" id="ARBA00022840"/>
    </source>
</evidence>
<dbReference type="NCBIfam" id="TIGR00595">
    <property type="entry name" value="priA"/>
    <property type="match status" value="1"/>
</dbReference>
<protein>
    <recommendedName>
        <fullName evidence="11">Probable replication restart protein PriA</fullName>
    </recommendedName>
    <alternativeName>
        <fullName evidence="11">Putative ATP-dependent DNA helicase PriA</fullName>
    </alternativeName>
</protein>
<comment type="function">
    <text evidence="11">Initiates the restart of stalled replication forks, which reloads the replicative helicase on sites other than the origin of replication. Recognizes and binds to abandoned replication forks and remodels them to uncover a helicase loading site. Promotes assembly of the primosome at these replication forks.</text>
</comment>
<dbReference type="Pfam" id="PF18074">
    <property type="entry name" value="PriA_C"/>
    <property type="match status" value="1"/>
</dbReference>
<keyword evidence="7 11" id="KW-0862">Zinc</keyword>
<keyword evidence="10" id="KW-0413">Isomerase</keyword>
<evidence type="ECO:0000259" key="12">
    <source>
        <dbReference type="Pfam" id="PF17764"/>
    </source>
</evidence>
<dbReference type="Gene3D" id="3.40.50.300">
    <property type="entry name" value="P-loop containing nucleotide triphosphate hydrolases"/>
    <property type="match status" value="1"/>
</dbReference>
<evidence type="ECO:0000256" key="10">
    <source>
        <dbReference type="ARBA" id="ARBA00023235"/>
    </source>
</evidence>
<dbReference type="Proteomes" id="UP000178908">
    <property type="component" value="Unassembled WGS sequence"/>
</dbReference>
<keyword evidence="9 11" id="KW-0238">DNA-binding</keyword>
<dbReference type="InterPro" id="IPR041236">
    <property type="entry name" value="PriA_C"/>
</dbReference>
<keyword evidence="1 11" id="KW-0639">Primosome</keyword>
<keyword evidence="8 11" id="KW-0067">ATP-binding</keyword>
<gene>
    <name evidence="11" type="primary">priA</name>
    <name evidence="14" type="ORF">A3C61_01665</name>
</gene>
<reference evidence="14 15" key="1">
    <citation type="journal article" date="2016" name="Nat. Commun.">
        <title>Thousands of microbial genomes shed light on interconnected biogeochemical processes in an aquifer system.</title>
        <authorList>
            <person name="Anantharaman K."/>
            <person name="Brown C.T."/>
            <person name="Hug L.A."/>
            <person name="Sharon I."/>
            <person name="Castelle C.J."/>
            <person name="Probst A.J."/>
            <person name="Thomas B.C."/>
            <person name="Singh A."/>
            <person name="Wilkins M.J."/>
            <person name="Karaoz U."/>
            <person name="Brodie E.L."/>
            <person name="Williams K.H."/>
            <person name="Hubbard S.S."/>
            <person name="Banfield J.F."/>
        </authorList>
    </citation>
    <scope>NUCLEOTIDE SEQUENCE [LARGE SCALE GENOMIC DNA]</scope>
</reference>
<evidence type="ECO:0000256" key="1">
    <source>
        <dbReference type="ARBA" id="ARBA00022515"/>
    </source>
</evidence>
<keyword evidence="4 11" id="KW-0547">Nucleotide-binding</keyword>
<evidence type="ECO:0000256" key="6">
    <source>
        <dbReference type="ARBA" id="ARBA00022806"/>
    </source>
</evidence>
<dbReference type="InterPro" id="IPR005259">
    <property type="entry name" value="PriA"/>
</dbReference>